<evidence type="ECO:0000256" key="5">
    <source>
        <dbReference type="PROSITE-ProRule" id="PRU00335"/>
    </source>
</evidence>
<dbReference type="InterPro" id="IPR009057">
    <property type="entry name" value="Homeodomain-like_sf"/>
</dbReference>
<proteinExistence type="predicted"/>
<keyword evidence="3 5" id="KW-0238">DNA-binding</keyword>
<evidence type="ECO:0000313" key="7">
    <source>
        <dbReference type="EMBL" id="GAA1705805.1"/>
    </source>
</evidence>
<evidence type="ECO:0000256" key="4">
    <source>
        <dbReference type="ARBA" id="ARBA00023163"/>
    </source>
</evidence>
<evidence type="ECO:0000259" key="6">
    <source>
        <dbReference type="PROSITE" id="PS50977"/>
    </source>
</evidence>
<dbReference type="InterPro" id="IPR039538">
    <property type="entry name" value="BetI_C"/>
</dbReference>
<feature type="domain" description="HTH tetR-type" evidence="6">
    <location>
        <begin position="28"/>
        <end position="88"/>
    </location>
</feature>
<evidence type="ECO:0000256" key="3">
    <source>
        <dbReference type="ARBA" id="ARBA00023125"/>
    </source>
</evidence>
<dbReference type="PROSITE" id="PS50977">
    <property type="entry name" value="HTH_TETR_2"/>
    <property type="match status" value="1"/>
</dbReference>
<reference evidence="7 8" key="1">
    <citation type="journal article" date="2019" name="Int. J. Syst. Evol. Microbiol.">
        <title>The Global Catalogue of Microorganisms (GCM) 10K type strain sequencing project: providing services to taxonomists for standard genome sequencing and annotation.</title>
        <authorList>
            <consortium name="The Broad Institute Genomics Platform"/>
            <consortium name="The Broad Institute Genome Sequencing Center for Infectious Disease"/>
            <person name="Wu L."/>
            <person name="Ma J."/>
        </authorList>
    </citation>
    <scope>NUCLEOTIDE SEQUENCE [LARGE SCALE GENOMIC DNA]</scope>
    <source>
        <strain evidence="7 8">JCM 15577</strain>
    </source>
</reference>
<gene>
    <name evidence="7" type="ORF">GCM10009808_24720</name>
</gene>
<dbReference type="SUPFAM" id="SSF48498">
    <property type="entry name" value="Tetracyclin repressor-like, C-terminal domain"/>
    <property type="match status" value="1"/>
</dbReference>
<dbReference type="InterPro" id="IPR001647">
    <property type="entry name" value="HTH_TetR"/>
</dbReference>
<organism evidence="7 8">
    <name type="scientific">Microbacterium sediminicola</name>
    <dbReference type="NCBI Taxonomy" id="415210"/>
    <lineage>
        <taxon>Bacteria</taxon>
        <taxon>Bacillati</taxon>
        <taxon>Actinomycetota</taxon>
        <taxon>Actinomycetes</taxon>
        <taxon>Micrococcales</taxon>
        <taxon>Microbacteriaceae</taxon>
        <taxon>Microbacterium</taxon>
    </lineage>
</organism>
<sequence length="216" mass="23644">MSGIESRLAALRWRYTPVMARRNYPKGAAKREEILDVALETVAENGYNAATIRTIADAAGLSKTGVGHHFASKHELLTAVLARRDESGVEATHDAGVDLIFEVIREVLARNAKDTGLTELYIRLAAEATDPQNVAHQFFVDRYERLETFGIAELAELQRAGGVPRDMDLRVLSVLISSVVDGLQLRLLYDSTLDPEPIVDALRELLATAAKAAPHS</sequence>
<keyword evidence="8" id="KW-1185">Reference proteome</keyword>
<comment type="caution">
    <text evidence="7">The sequence shown here is derived from an EMBL/GenBank/DDBJ whole genome shotgun (WGS) entry which is preliminary data.</text>
</comment>
<dbReference type="SUPFAM" id="SSF46689">
    <property type="entry name" value="Homeodomain-like"/>
    <property type="match status" value="1"/>
</dbReference>
<dbReference type="InterPro" id="IPR036271">
    <property type="entry name" value="Tet_transcr_reg_TetR-rel_C_sf"/>
</dbReference>
<dbReference type="EMBL" id="BAAAPL010000002">
    <property type="protein sequence ID" value="GAA1705805.1"/>
    <property type="molecule type" value="Genomic_DNA"/>
</dbReference>
<name>A0ABN2IIR9_9MICO</name>
<feature type="DNA-binding region" description="H-T-H motif" evidence="5">
    <location>
        <begin position="51"/>
        <end position="70"/>
    </location>
</feature>
<evidence type="ECO:0000256" key="1">
    <source>
        <dbReference type="ARBA" id="ARBA00022491"/>
    </source>
</evidence>
<evidence type="ECO:0000313" key="8">
    <source>
        <dbReference type="Proteomes" id="UP001501690"/>
    </source>
</evidence>
<dbReference type="Proteomes" id="UP001501690">
    <property type="component" value="Unassembled WGS sequence"/>
</dbReference>
<dbReference type="PANTHER" id="PTHR30055:SF234">
    <property type="entry name" value="HTH-TYPE TRANSCRIPTIONAL REGULATOR BETI"/>
    <property type="match status" value="1"/>
</dbReference>
<accession>A0ABN2IIR9</accession>
<evidence type="ECO:0000256" key="2">
    <source>
        <dbReference type="ARBA" id="ARBA00023015"/>
    </source>
</evidence>
<keyword evidence="2" id="KW-0805">Transcription regulation</keyword>
<protein>
    <recommendedName>
        <fullName evidence="6">HTH tetR-type domain-containing protein</fullName>
    </recommendedName>
</protein>
<dbReference type="PRINTS" id="PR00455">
    <property type="entry name" value="HTHTETR"/>
</dbReference>
<dbReference type="Pfam" id="PF00440">
    <property type="entry name" value="TetR_N"/>
    <property type="match status" value="1"/>
</dbReference>
<dbReference type="Gene3D" id="1.10.357.10">
    <property type="entry name" value="Tetracycline Repressor, domain 2"/>
    <property type="match status" value="1"/>
</dbReference>
<dbReference type="Pfam" id="PF13977">
    <property type="entry name" value="TetR_C_6"/>
    <property type="match status" value="1"/>
</dbReference>
<keyword evidence="4" id="KW-0804">Transcription</keyword>
<dbReference type="InterPro" id="IPR050109">
    <property type="entry name" value="HTH-type_TetR-like_transc_reg"/>
</dbReference>
<keyword evidence="1" id="KW-0678">Repressor</keyword>
<dbReference type="PANTHER" id="PTHR30055">
    <property type="entry name" value="HTH-TYPE TRANSCRIPTIONAL REGULATOR RUTR"/>
    <property type="match status" value="1"/>
</dbReference>